<dbReference type="SUPFAM" id="SSF51197">
    <property type="entry name" value="Clavaminate synthase-like"/>
    <property type="match status" value="1"/>
</dbReference>
<dbReference type="RefSeq" id="WP_234590068.1">
    <property type="nucleotide sequence ID" value="NZ_CAMIPG010000005.1"/>
</dbReference>
<dbReference type="GeneID" id="75021808"/>
<protein>
    <submittedName>
        <fullName evidence="1">YhcH/YjgK/YiaL family protein</fullName>
    </submittedName>
</protein>
<dbReference type="Pfam" id="PF04074">
    <property type="entry name" value="DUF386"/>
    <property type="match status" value="1"/>
</dbReference>
<dbReference type="PANTHER" id="PTHR34986:SF5">
    <property type="entry name" value="N-ACETYLNEURAMINATE ANOMERASE NANQ"/>
    <property type="match status" value="1"/>
</dbReference>
<dbReference type="Gene3D" id="2.60.120.370">
    <property type="entry name" value="YhcH/YjgK/YiaL"/>
    <property type="match status" value="1"/>
</dbReference>
<dbReference type="PANTHER" id="PTHR34986">
    <property type="entry name" value="EVOLVED BETA-GALACTOSIDASE SUBUNIT BETA"/>
    <property type="match status" value="1"/>
</dbReference>
<accession>A0ABY5CWZ5</accession>
<organism evidence="1 2">
    <name type="scientific">Serratia entomophila</name>
    <dbReference type="NCBI Taxonomy" id="42906"/>
    <lineage>
        <taxon>Bacteria</taxon>
        <taxon>Pseudomonadati</taxon>
        <taxon>Pseudomonadota</taxon>
        <taxon>Gammaproteobacteria</taxon>
        <taxon>Enterobacterales</taxon>
        <taxon>Yersiniaceae</taxon>
        <taxon>Serratia</taxon>
    </lineage>
</organism>
<proteinExistence type="predicted"/>
<gene>
    <name evidence="1" type="ORF">KFQ06_07410</name>
</gene>
<dbReference type="InterPro" id="IPR004375">
    <property type="entry name" value="NanQ/TabA/YiaL"/>
</dbReference>
<keyword evidence="2" id="KW-1185">Reference proteome</keyword>
<reference evidence="1" key="1">
    <citation type="journal article" date="2022" name="BMC Genomics">
        <title>Genome sequence of the entomopathogenic Serratia entomophila isolate 626 and characterisation of the species specific itaconate degradation pathway.</title>
        <authorList>
            <person name="Vaughan A.L."/>
            <person name="Altermann E."/>
            <person name="Glare T.R."/>
            <person name="Hurst M.R.H."/>
        </authorList>
    </citation>
    <scope>NUCLEOTIDE SEQUENCE</scope>
    <source>
        <strain evidence="1">626</strain>
    </source>
</reference>
<evidence type="ECO:0000313" key="2">
    <source>
        <dbReference type="Proteomes" id="UP001056873"/>
    </source>
</evidence>
<dbReference type="InterPro" id="IPR037012">
    <property type="entry name" value="NanQ/TabA/YiaL_sf"/>
</dbReference>
<dbReference type="EMBL" id="CP074347">
    <property type="protein sequence ID" value="USV02328.1"/>
    <property type="molecule type" value="Genomic_DNA"/>
</dbReference>
<sequence>MIHNSLFNPRYGRGLSPALAETLTTLRQQDLAELAPGRHAIDGDRIFMDVMTLMTGAEEEKRAVLHQEYATLHLLISGEERFDYGLPGEWRSECAYDERNDVQLLGNGRLPQSLHLTHGMFVIVSQMEPYKCGCHWRRPQQIKKAVIKIHHRLLV</sequence>
<evidence type="ECO:0000313" key="1">
    <source>
        <dbReference type="EMBL" id="USV02328.1"/>
    </source>
</evidence>
<dbReference type="NCBIfam" id="TIGR00022">
    <property type="entry name" value="YhcH/YjgK/YiaL family protein"/>
    <property type="match status" value="1"/>
</dbReference>
<name>A0ABY5CWZ5_9GAMM</name>
<dbReference type="Proteomes" id="UP001056873">
    <property type="component" value="Chromosome"/>
</dbReference>